<gene>
    <name evidence="3" type="ORF">J2Z69_000893</name>
</gene>
<evidence type="ECO:0000313" key="4">
    <source>
        <dbReference type="Proteomes" id="UP001519288"/>
    </source>
</evidence>
<comment type="caution">
    <text evidence="3">The sequence shown here is derived from an EMBL/GenBank/DDBJ whole genome shotgun (WGS) entry which is preliminary data.</text>
</comment>
<dbReference type="InterPro" id="IPR036390">
    <property type="entry name" value="WH_DNA-bd_sf"/>
</dbReference>
<organism evidence="3 4">
    <name type="scientific">Paenibacillus shirakamiensis</name>
    <dbReference type="NCBI Taxonomy" id="1265935"/>
    <lineage>
        <taxon>Bacteria</taxon>
        <taxon>Bacillati</taxon>
        <taxon>Bacillota</taxon>
        <taxon>Bacilli</taxon>
        <taxon>Bacillales</taxon>
        <taxon>Paenibacillaceae</taxon>
        <taxon>Paenibacillus</taxon>
    </lineage>
</organism>
<dbReference type="RefSeq" id="WP_209859493.1">
    <property type="nucleotide sequence ID" value="NZ_JAGGLD010000001.1"/>
</dbReference>
<sequence>MNSLAYALLSMLVRKPCSGYELAEMLEVFWQAKHSQIYPLLAKLEQEGYLTPENIEQIGRPNKKLYHITEEGKAKLKKWLSKSPANPVSRDEFLIKAYSLSLTDMNTARNLFEDRMAFYEDKLQRREEMIEQMQAEYGDQLYNQELPVFGRYIVHTRKKLLETQEIQWCEWVINMLK</sequence>
<dbReference type="PANTHER" id="PTHR43252">
    <property type="entry name" value="TRANSCRIPTIONAL REGULATOR YQJI"/>
    <property type="match status" value="1"/>
</dbReference>
<dbReference type="InterPro" id="IPR005149">
    <property type="entry name" value="Tscrpt_reg_PadR_N"/>
</dbReference>
<name>A0ABS4JH37_9BACL</name>
<keyword evidence="3" id="KW-0238">DNA-binding</keyword>
<accession>A0ABS4JH37</accession>
<dbReference type="Pfam" id="PF03551">
    <property type="entry name" value="PadR"/>
    <property type="match status" value="1"/>
</dbReference>
<dbReference type="Pfam" id="PF10400">
    <property type="entry name" value="Vir_act_alpha_C"/>
    <property type="match status" value="1"/>
</dbReference>
<dbReference type="Gene3D" id="6.10.140.190">
    <property type="match status" value="1"/>
</dbReference>
<dbReference type="EMBL" id="JAGGLD010000001">
    <property type="protein sequence ID" value="MBP1999874.1"/>
    <property type="molecule type" value="Genomic_DNA"/>
</dbReference>
<dbReference type="InterPro" id="IPR018309">
    <property type="entry name" value="Tscrpt_reg_PadR_C"/>
</dbReference>
<dbReference type="PANTHER" id="PTHR43252:SF4">
    <property type="entry name" value="TRANSCRIPTIONAL REGULATORY PROTEIN"/>
    <property type="match status" value="1"/>
</dbReference>
<keyword evidence="4" id="KW-1185">Reference proteome</keyword>
<evidence type="ECO:0000259" key="1">
    <source>
        <dbReference type="Pfam" id="PF03551"/>
    </source>
</evidence>
<dbReference type="SUPFAM" id="SSF46785">
    <property type="entry name" value="Winged helix' DNA-binding domain"/>
    <property type="match status" value="1"/>
</dbReference>
<dbReference type="Proteomes" id="UP001519288">
    <property type="component" value="Unassembled WGS sequence"/>
</dbReference>
<evidence type="ECO:0000259" key="2">
    <source>
        <dbReference type="Pfam" id="PF10400"/>
    </source>
</evidence>
<dbReference type="Gene3D" id="1.10.10.10">
    <property type="entry name" value="Winged helix-like DNA-binding domain superfamily/Winged helix DNA-binding domain"/>
    <property type="match status" value="1"/>
</dbReference>
<evidence type="ECO:0000313" key="3">
    <source>
        <dbReference type="EMBL" id="MBP1999874.1"/>
    </source>
</evidence>
<reference evidence="3 4" key="1">
    <citation type="submission" date="2021-03" db="EMBL/GenBank/DDBJ databases">
        <title>Genomic Encyclopedia of Type Strains, Phase IV (KMG-IV): sequencing the most valuable type-strain genomes for metagenomic binning, comparative biology and taxonomic classification.</title>
        <authorList>
            <person name="Goeker M."/>
        </authorList>
    </citation>
    <scope>NUCLEOTIDE SEQUENCE [LARGE SCALE GENOMIC DNA]</scope>
    <source>
        <strain evidence="3 4">DSM 26806</strain>
    </source>
</reference>
<proteinExistence type="predicted"/>
<feature type="domain" description="Transcription regulator PadR N-terminal" evidence="1">
    <location>
        <begin position="8"/>
        <end position="78"/>
    </location>
</feature>
<protein>
    <submittedName>
        <fullName evidence="3">DNA-binding PadR family transcriptional regulator</fullName>
    </submittedName>
</protein>
<dbReference type="InterPro" id="IPR036388">
    <property type="entry name" value="WH-like_DNA-bd_sf"/>
</dbReference>
<dbReference type="GO" id="GO:0003677">
    <property type="term" value="F:DNA binding"/>
    <property type="evidence" value="ECO:0007669"/>
    <property type="project" value="UniProtKB-KW"/>
</dbReference>
<feature type="domain" description="Transcription regulator PadR C-terminal" evidence="2">
    <location>
        <begin position="90"/>
        <end position="177"/>
    </location>
</feature>